<dbReference type="EMBL" id="JACAZH010000020">
    <property type="protein sequence ID" value="KAF7345232.1"/>
    <property type="molecule type" value="Genomic_DNA"/>
</dbReference>
<keyword evidence="2" id="KW-1185">Reference proteome</keyword>
<organism evidence="1 2">
    <name type="scientific">Mycena sanguinolenta</name>
    <dbReference type="NCBI Taxonomy" id="230812"/>
    <lineage>
        <taxon>Eukaryota</taxon>
        <taxon>Fungi</taxon>
        <taxon>Dikarya</taxon>
        <taxon>Basidiomycota</taxon>
        <taxon>Agaricomycotina</taxon>
        <taxon>Agaricomycetes</taxon>
        <taxon>Agaricomycetidae</taxon>
        <taxon>Agaricales</taxon>
        <taxon>Marasmiineae</taxon>
        <taxon>Mycenaceae</taxon>
        <taxon>Mycena</taxon>
    </lineage>
</organism>
<dbReference type="Proteomes" id="UP000623467">
    <property type="component" value="Unassembled WGS sequence"/>
</dbReference>
<protein>
    <submittedName>
        <fullName evidence="1">Uncharacterized protein</fullName>
    </submittedName>
</protein>
<comment type="caution">
    <text evidence="1">The sequence shown here is derived from an EMBL/GenBank/DDBJ whole genome shotgun (WGS) entry which is preliminary data.</text>
</comment>
<name>A0A8H6XRN7_9AGAR</name>
<evidence type="ECO:0000313" key="2">
    <source>
        <dbReference type="Proteomes" id="UP000623467"/>
    </source>
</evidence>
<dbReference type="AlphaFoldDB" id="A0A8H6XRN7"/>
<proteinExistence type="predicted"/>
<sequence>MLPDFVAPGILTIHLISHSCTKLTRSVIHLSNLSLEYKRVCIPSLSPHSVVLTLSSPFSPRYLVYPLLLQQFEKLLNLKWITLLVQKMWLMPRIRLDIVKTLYCFPLAIVQAESSTITQ</sequence>
<accession>A0A8H6XRN7</accession>
<gene>
    <name evidence="1" type="ORF">MSAN_01899800</name>
</gene>
<evidence type="ECO:0000313" key="1">
    <source>
        <dbReference type="EMBL" id="KAF7345232.1"/>
    </source>
</evidence>
<reference evidence="1" key="1">
    <citation type="submission" date="2020-05" db="EMBL/GenBank/DDBJ databases">
        <title>Mycena genomes resolve the evolution of fungal bioluminescence.</title>
        <authorList>
            <person name="Tsai I.J."/>
        </authorList>
    </citation>
    <scope>NUCLEOTIDE SEQUENCE</scope>
    <source>
        <strain evidence="1">160909Yilan</strain>
    </source>
</reference>